<dbReference type="EMBL" id="JUFX02000009">
    <property type="protein sequence ID" value="KPH88754.1"/>
    <property type="molecule type" value="Genomic_DNA"/>
</dbReference>
<accession>A0A0N0MH67</accession>
<dbReference type="RefSeq" id="WP_039734195.1">
    <property type="nucleotide sequence ID" value="NZ_JUFX02000009.1"/>
</dbReference>
<reference evidence="1 2" key="1">
    <citation type="submission" date="2015-07" db="EMBL/GenBank/DDBJ databases">
        <title>Draft Genome Sequence of Komagataeibacter intermedius Strain AF2, Isolated from Kombucha Tea.</title>
        <authorList>
            <person name="Santos R.A."/>
            <person name="Berretta A.A."/>
            <person name="Barud H.S."/>
            <person name="Ribeiro S.J."/>
            <person name="Gonzalez-Garcia L.N."/>
            <person name="Zucchi T.D."/>
            <person name="Goldman G.H."/>
            <person name="Riano-Pachon D.M."/>
        </authorList>
    </citation>
    <scope>NUCLEOTIDE SEQUENCE [LARGE SCALE GENOMIC DNA]</scope>
    <source>
        <strain evidence="1 2">AF2</strain>
    </source>
</reference>
<dbReference type="Proteomes" id="UP000031553">
    <property type="component" value="Unassembled WGS sequence"/>
</dbReference>
<evidence type="ECO:0000313" key="1">
    <source>
        <dbReference type="EMBL" id="KPH88754.1"/>
    </source>
</evidence>
<comment type="caution">
    <text evidence="1">The sequence shown here is derived from an EMBL/GenBank/DDBJ whole genome shotgun (WGS) entry which is preliminary data.</text>
</comment>
<dbReference type="InterPro" id="IPR027417">
    <property type="entry name" value="P-loop_NTPase"/>
</dbReference>
<gene>
    <name evidence="1" type="ORF">GLUCOINTEAF2_0203695</name>
</gene>
<dbReference type="SUPFAM" id="SSF52540">
    <property type="entry name" value="P-loop containing nucleoside triphosphate hydrolases"/>
    <property type="match status" value="1"/>
</dbReference>
<name>A0A0N0MH67_9PROT</name>
<dbReference type="OrthoDB" id="8443211at2"/>
<sequence length="276" mass="30228">MAHPEPSAPTRQVTSPGRPTLFVAIGRQRVGKTTTLKAIAEITRQQGGNPEIWNTDSLNRSHSISSLGDGVLEPPSNTAAGQAIWLEERIENMVTEGHDAILDIGGGWTAMHELIKTSPLITALDEIGVSLVALFMIGVEHADIDYLQDLQEEKAFLPPRTAIVINEGLIPTGHETRLAVKEVIRHPTVRRAIGRGAVYATFPAINGLKKIADRGQTFLDFAANVPVTGMPTSSVFDRLRVNRWLKRDVPLFLRDLGPDYLPRMPKGLPDVVMENV</sequence>
<evidence type="ECO:0000313" key="2">
    <source>
        <dbReference type="Proteomes" id="UP000031553"/>
    </source>
</evidence>
<proteinExistence type="predicted"/>
<organism evidence="1 2">
    <name type="scientific">Komagataeibacter intermedius AF2</name>
    <dbReference type="NCBI Taxonomy" id="1458464"/>
    <lineage>
        <taxon>Bacteria</taxon>
        <taxon>Pseudomonadati</taxon>
        <taxon>Pseudomonadota</taxon>
        <taxon>Alphaproteobacteria</taxon>
        <taxon>Acetobacterales</taxon>
        <taxon>Acetobacteraceae</taxon>
        <taxon>Komagataeibacter</taxon>
    </lineage>
</organism>
<protein>
    <submittedName>
        <fullName evidence="1">Uncharacterized protein</fullName>
    </submittedName>
</protein>
<dbReference type="AlphaFoldDB" id="A0A0N0MH67"/>